<dbReference type="CDD" id="cd00085">
    <property type="entry name" value="HNHc"/>
    <property type="match status" value="1"/>
</dbReference>
<feature type="domain" description="HNH" evidence="1">
    <location>
        <begin position="91"/>
        <end position="134"/>
    </location>
</feature>
<dbReference type="EMBL" id="BOSL01000005">
    <property type="protein sequence ID" value="GIP52915.1"/>
    <property type="molecule type" value="Genomic_DNA"/>
</dbReference>
<dbReference type="InterPro" id="IPR003615">
    <property type="entry name" value="HNH_nuc"/>
</dbReference>
<evidence type="ECO:0000313" key="3">
    <source>
        <dbReference type="Proteomes" id="UP000679992"/>
    </source>
</evidence>
<gene>
    <name evidence="2" type="ORF">J42TS3_19500</name>
</gene>
<dbReference type="GO" id="GO:0004519">
    <property type="term" value="F:endonuclease activity"/>
    <property type="evidence" value="ECO:0007669"/>
    <property type="project" value="UniProtKB-KW"/>
</dbReference>
<evidence type="ECO:0000313" key="2">
    <source>
        <dbReference type="EMBL" id="GIP52915.1"/>
    </source>
</evidence>
<name>A0ABQ4MBW3_9BACL</name>
<sequence length="278" mass="33256">MRKIDKPVINQIDVCNCFRGFKYTNRVLEKSQAYDENYLQIDVFQEDELIFISSDSEYKEYMISVYENRLSQKGSPSYQYYEKLRISQSRCPYCNFPTRAVKELDHYLPKAHFPGFAVTPNNLVPICKDCNGIKDDYYNTNKSKTFIHPYYDQEIANVFMFLKCRVIEDINIGFEFFIEKLPTWDEVFFERVNFHFSKLKIDDLYRTDFEAEFAVKFEELKFLYKENNDIDEIKSTIKRRANALINTMSRPWEYAGLNGILNSVWFFNSYFPEKCAQQ</sequence>
<dbReference type="Gene3D" id="1.10.30.50">
    <property type="match status" value="1"/>
</dbReference>
<dbReference type="InterPro" id="IPR002711">
    <property type="entry name" value="HNH"/>
</dbReference>
<organism evidence="2 3">
    <name type="scientific">Paenibacillus vini</name>
    <dbReference type="NCBI Taxonomy" id="1476024"/>
    <lineage>
        <taxon>Bacteria</taxon>
        <taxon>Bacillati</taxon>
        <taxon>Bacillota</taxon>
        <taxon>Bacilli</taxon>
        <taxon>Bacillales</taxon>
        <taxon>Paenibacillaceae</taxon>
        <taxon>Paenibacillus</taxon>
    </lineage>
</organism>
<proteinExistence type="predicted"/>
<keyword evidence="2" id="KW-0255">Endonuclease</keyword>
<dbReference type="Proteomes" id="UP000679992">
    <property type="component" value="Unassembled WGS sequence"/>
</dbReference>
<dbReference type="Pfam" id="PF01844">
    <property type="entry name" value="HNH"/>
    <property type="match status" value="1"/>
</dbReference>
<keyword evidence="2" id="KW-0378">Hydrolase</keyword>
<dbReference type="RefSeq" id="WP_213654601.1">
    <property type="nucleotide sequence ID" value="NZ_BOSL01000005.1"/>
</dbReference>
<keyword evidence="3" id="KW-1185">Reference proteome</keyword>
<protein>
    <submittedName>
        <fullName evidence="2">HNH endonuclease</fullName>
    </submittedName>
</protein>
<evidence type="ECO:0000259" key="1">
    <source>
        <dbReference type="Pfam" id="PF01844"/>
    </source>
</evidence>
<comment type="caution">
    <text evidence="2">The sequence shown here is derived from an EMBL/GenBank/DDBJ whole genome shotgun (WGS) entry which is preliminary data.</text>
</comment>
<keyword evidence="2" id="KW-0540">Nuclease</keyword>
<accession>A0ABQ4MBW3</accession>
<reference evidence="2 3" key="1">
    <citation type="submission" date="2021-03" db="EMBL/GenBank/DDBJ databases">
        <title>Antimicrobial resistance genes in bacteria isolated from Japanese honey, and their potential for conferring macrolide and lincosamide resistance in the American foulbrood pathogen Paenibacillus larvae.</title>
        <authorList>
            <person name="Okamoto M."/>
            <person name="Kumagai M."/>
            <person name="Kanamori H."/>
            <person name="Takamatsu D."/>
        </authorList>
    </citation>
    <scope>NUCLEOTIDE SEQUENCE [LARGE SCALE GENOMIC DNA]</scope>
    <source>
        <strain evidence="2 3">J42TS3</strain>
    </source>
</reference>